<dbReference type="InterPro" id="IPR029033">
    <property type="entry name" value="His_PPase_superfam"/>
</dbReference>
<keyword evidence="4" id="KW-0413">Isomerase</keyword>
<dbReference type="GO" id="GO:0005829">
    <property type="term" value="C:cytosol"/>
    <property type="evidence" value="ECO:0007669"/>
    <property type="project" value="TreeGrafter"/>
</dbReference>
<dbReference type="PANTHER" id="PTHR46517">
    <property type="entry name" value="FRUCTOSE-2,6-BISPHOSPHATASE TIGAR"/>
    <property type="match status" value="1"/>
</dbReference>
<evidence type="ECO:0000313" key="4">
    <source>
        <dbReference type="EMBL" id="NYG55497.1"/>
    </source>
</evidence>
<dbReference type="GO" id="GO:0043456">
    <property type="term" value="P:regulation of pentose-phosphate shunt"/>
    <property type="evidence" value="ECO:0007669"/>
    <property type="project" value="TreeGrafter"/>
</dbReference>
<feature type="binding site" evidence="3">
    <location>
        <begin position="10"/>
        <end position="17"/>
    </location>
    <ligand>
        <name>substrate</name>
    </ligand>
</feature>
<evidence type="ECO:0000313" key="5">
    <source>
        <dbReference type="Proteomes" id="UP000544110"/>
    </source>
</evidence>
<dbReference type="PANTHER" id="PTHR46517:SF1">
    <property type="entry name" value="FRUCTOSE-2,6-BISPHOSPHATASE TIGAR"/>
    <property type="match status" value="1"/>
</dbReference>
<accession>A0A7Y9ULV9</accession>
<name>A0A7Y9ULV9_9ACTN</name>
<reference evidence="4 5" key="1">
    <citation type="submission" date="2020-07" db="EMBL/GenBank/DDBJ databases">
        <title>Sequencing the genomes of 1000 actinobacteria strains.</title>
        <authorList>
            <person name="Klenk H.-P."/>
        </authorList>
    </citation>
    <scope>NUCLEOTIDE SEQUENCE [LARGE SCALE GENOMIC DNA]</scope>
    <source>
        <strain evidence="4 5">DSM 24552</strain>
    </source>
</reference>
<dbReference type="GO" id="GO:0004331">
    <property type="term" value="F:fructose-2,6-bisphosphate 2-phosphatase activity"/>
    <property type="evidence" value="ECO:0007669"/>
    <property type="project" value="TreeGrafter"/>
</dbReference>
<dbReference type="GO" id="GO:0004619">
    <property type="term" value="F:phosphoglycerate mutase activity"/>
    <property type="evidence" value="ECO:0007669"/>
    <property type="project" value="UniProtKB-EC"/>
</dbReference>
<evidence type="ECO:0000256" key="1">
    <source>
        <dbReference type="ARBA" id="ARBA00022801"/>
    </source>
</evidence>
<dbReference type="EMBL" id="JACCAC010000001">
    <property type="protein sequence ID" value="NYG55497.1"/>
    <property type="molecule type" value="Genomic_DNA"/>
</dbReference>
<dbReference type="CDD" id="cd07067">
    <property type="entry name" value="HP_PGM_like"/>
    <property type="match status" value="1"/>
</dbReference>
<evidence type="ECO:0000256" key="2">
    <source>
        <dbReference type="PIRSR" id="PIRSR613078-1"/>
    </source>
</evidence>
<dbReference type="InterPro" id="IPR013078">
    <property type="entry name" value="His_Pase_superF_clade-1"/>
</dbReference>
<dbReference type="SUPFAM" id="SSF53254">
    <property type="entry name" value="Phosphoglycerate mutase-like"/>
    <property type="match status" value="1"/>
</dbReference>
<dbReference type="AlphaFoldDB" id="A0A7Y9ULV9"/>
<dbReference type="InterPro" id="IPR051695">
    <property type="entry name" value="Phosphoglycerate_Mutase"/>
</dbReference>
<keyword evidence="1" id="KW-0378">Hydrolase</keyword>
<dbReference type="Proteomes" id="UP000544110">
    <property type="component" value="Unassembled WGS sequence"/>
</dbReference>
<feature type="active site" description="Tele-phosphohistidine intermediate" evidence="2">
    <location>
        <position position="11"/>
    </location>
</feature>
<dbReference type="RefSeq" id="WP_179517928.1">
    <property type="nucleotide sequence ID" value="NZ_JACCAC010000001.1"/>
</dbReference>
<organism evidence="4 5">
    <name type="scientific">Nocardioides perillae</name>
    <dbReference type="NCBI Taxonomy" id="1119534"/>
    <lineage>
        <taxon>Bacteria</taxon>
        <taxon>Bacillati</taxon>
        <taxon>Actinomycetota</taxon>
        <taxon>Actinomycetes</taxon>
        <taxon>Propionibacteriales</taxon>
        <taxon>Nocardioidaceae</taxon>
        <taxon>Nocardioides</taxon>
    </lineage>
</organism>
<evidence type="ECO:0000256" key="3">
    <source>
        <dbReference type="PIRSR" id="PIRSR613078-2"/>
    </source>
</evidence>
<keyword evidence="5" id="KW-1185">Reference proteome</keyword>
<gene>
    <name evidence="4" type="ORF">BJ989_001801</name>
</gene>
<dbReference type="Gene3D" id="3.40.50.1240">
    <property type="entry name" value="Phosphoglycerate mutase-like"/>
    <property type="match status" value="1"/>
</dbReference>
<feature type="binding site" evidence="3">
    <location>
        <position position="60"/>
    </location>
    <ligand>
        <name>substrate</name>
    </ligand>
</feature>
<comment type="caution">
    <text evidence="4">The sequence shown here is derived from an EMBL/GenBank/DDBJ whole genome shotgun (WGS) entry which is preliminary data.</text>
</comment>
<dbReference type="EC" id="5.4.2.12" evidence="4"/>
<dbReference type="GO" id="GO:0045820">
    <property type="term" value="P:negative regulation of glycolytic process"/>
    <property type="evidence" value="ECO:0007669"/>
    <property type="project" value="TreeGrafter"/>
</dbReference>
<dbReference type="SMART" id="SM00855">
    <property type="entry name" value="PGAM"/>
    <property type="match status" value="1"/>
</dbReference>
<feature type="active site" description="Proton donor/acceptor" evidence="2">
    <location>
        <position position="84"/>
    </location>
</feature>
<dbReference type="Pfam" id="PF00300">
    <property type="entry name" value="His_Phos_1"/>
    <property type="match status" value="1"/>
</dbReference>
<protein>
    <submittedName>
        <fullName evidence="4">Putative phosphoglycerate mutase</fullName>
        <ecNumber evidence="4">5.4.2.12</ecNumber>
    </submittedName>
</protein>
<sequence length="229" mass="24301">MSATRLLLLRHGRTAWNDAARIQGQADAPLDEVGHAQARAVAPVVAAMRPDVLWSSDLSRAADTASYLAQAAGLVLVRDRRLRETGLGERQGTTHADYVREHPEEYAAFRAGDFDVVPGGERGADVRERMVSALRDLLDAVPAGGLGVAVTHGHAAKHAVAGLLGWPPEAHLGLHGLDNCGWALLDRPSGDAPPGPLRLRAWNQHLDAVPDPRPAPLPTPDFDSSAGCC</sequence>
<proteinExistence type="predicted"/>